<evidence type="ECO:0000313" key="2">
    <source>
        <dbReference type="EMBL" id="OWP50759.1"/>
    </source>
</evidence>
<dbReference type="GO" id="GO:0016829">
    <property type="term" value="F:lyase activity"/>
    <property type="evidence" value="ECO:0007669"/>
    <property type="project" value="UniProtKB-KW"/>
</dbReference>
<comment type="caution">
    <text evidence="2">The sequence shown here is derived from an EMBL/GenBank/DDBJ whole genome shotgun (WGS) entry which is preliminary data.</text>
</comment>
<dbReference type="InterPro" id="IPR014895">
    <property type="entry name" value="Alginate_lyase_2"/>
</dbReference>
<dbReference type="SUPFAM" id="SSF49899">
    <property type="entry name" value="Concanavalin A-like lectins/glucanases"/>
    <property type="match status" value="1"/>
</dbReference>
<dbReference type="STRING" id="46680.GCA_000807755_05590"/>
<dbReference type="eggNOG" id="COG5297">
    <property type="taxonomic scope" value="Bacteria"/>
</dbReference>
<dbReference type="Gene3D" id="2.60.120.200">
    <property type="match status" value="1"/>
</dbReference>
<name>A0A2D0AF88_PSENT</name>
<keyword evidence="2" id="KW-0456">Lyase</keyword>
<sequence length="223" mass="24842">MLDLSTWNLTIPQRGPAATISTAKLGRDYQSPYFRRSADGVEFWVPVNGAHTSGSEYPRTELRETRADGRLVTWRYPLAENLMVATLRVEAVPSSRRMVIGQIHSNGSGSAEALPLVKLVYQQRLDKARVQALVRDRPDDITTRTYTVYDGIPLGDTFTYRLGVSSSGVLSVQVENGQVSQQLDTQWAYQGLYFKAGLYLQDNRGPASEGGRATFTDLSIRHQ</sequence>
<accession>A0A2D0AF88</accession>
<protein>
    <submittedName>
        <fullName evidence="2">Polysaccharide lyase family 7 protein</fullName>
    </submittedName>
</protein>
<feature type="domain" description="Alginate lyase 2" evidence="1">
    <location>
        <begin position="2"/>
        <end position="222"/>
    </location>
</feature>
<proteinExistence type="predicted"/>
<evidence type="ECO:0000313" key="3">
    <source>
        <dbReference type="Proteomes" id="UP000198145"/>
    </source>
</evidence>
<dbReference type="RefSeq" id="WP_088418124.1">
    <property type="nucleotide sequence ID" value="NZ_NJBA01000004.1"/>
</dbReference>
<dbReference type="Pfam" id="PF08787">
    <property type="entry name" value="Alginate_lyase2"/>
    <property type="match status" value="1"/>
</dbReference>
<dbReference type="AlphaFoldDB" id="A0A2D0AF88"/>
<dbReference type="Proteomes" id="UP000198145">
    <property type="component" value="Unassembled WGS sequence"/>
</dbReference>
<reference evidence="2 3" key="1">
    <citation type="submission" date="2017-06" db="EMBL/GenBank/DDBJ databases">
        <title>Draft genome of Pseudomonas nitroreducens DF05.</title>
        <authorList>
            <person name="Iyer R."/>
        </authorList>
    </citation>
    <scope>NUCLEOTIDE SEQUENCE [LARGE SCALE GENOMIC DNA]</scope>
    <source>
        <strain evidence="2 3">DF05</strain>
    </source>
</reference>
<gene>
    <name evidence="2" type="ORF">CEG18_14605</name>
</gene>
<evidence type="ECO:0000259" key="1">
    <source>
        <dbReference type="Pfam" id="PF08787"/>
    </source>
</evidence>
<dbReference type="InterPro" id="IPR013320">
    <property type="entry name" value="ConA-like_dom_sf"/>
</dbReference>
<organism evidence="2 3">
    <name type="scientific">Pseudomonas nitroreducens</name>
    <dbReference type="NCBI Taxonomy" id="46680"/>
    <lineage>
        <taxon>Bacteria</taxon>
        <taxon>Pseudomonadati</taxon>
        <taxon>Pseudomonadota</taxon>
        <taxon>Gammaproteobacteria</taxon>
        <taxon>Pseudomonadales</taxon>
        <taxon>Pseudomonadaceae</taxon>
        <taxon>Pseudomonas</taxon>
    </lineage>
</organism>
<dbReference type="EMBL" id="NJBA01000004">
    <property type="protein sequence ID" value="OWP50759.1"/>
    <property type="molecule type" value="Genomic_DNA"/>
</dbReference>